<dbReference type="InterPro" id="IPR001041">
    <property type="entry name" value="2Fe-2S_ferredoxin-type"/>
</dbReference>
<dbReference type="OrthoDB" id="268593at2759"/>
<evidence type="ECO:0000256" key="14">
    <source>
        <dbReference type="ARBA" id="ARBA00023250"/>
    </source>
</evidence>
<evidence type="ECO:0000256" key="17">
    <source>
        <dbReference type="ARBA" id="ARBA00041333"/>
    </source>
</evidence>
<keyword evidence="9" id="KW-0411">Iron-sulfur</keyword>
<evidence type="ECO:0000313" key="20">
    <source>
        <dbReference type="Ensembl" id="ENSCAFP00845004075.1"/>
    </source>
</evidence>
<dbReference type="GO" id="GO:1904322">
    <property type="term" value="P:cellular response to forskolin"/>
    <property type="evidence" value="ECO:0007669"/>
    <property type="project" value="Ensembl"/>
</dbReference>
<dbReference type="PANTHER" id="PTHR23426">
    <property type="entry name" value="FERREDOXIN/ADRENODOXIN"/>
    <property type="match status" value="1"/>
</dbReference>
<comment type="cofactor">
    <cofactor evidence="15">
        <name>[2Fe-2S] cluster</name>
        <dbReference type="ChEBI" id="CHEBI:190135"/>
    </cofactor>
</comment>
<dbReference type="CDD" id="cd00207">
    <property type="entry name" value="fer2"/>
    <property type="match status" value="1"/>
</dbReference>
<evidence type="ECO:0000256" key="18">
    <source>
        <dbReference type="ARBA" id="ARBA00042934"/>
    </source>
</evidence>
<keyword evidence="5" id="KW-0001">2Fe-2S</keyword>
<evidence type="ECO:0000256" key="5">
    <source>
        <dbReference type="ARBA" id="ARBA00022714"/>
    </source>
</evidence>
<accession>A0A8I3RSH8</accession>
<dbReference type="Reactome" id="R-CFA-196108">
    <property type="pathway name" value="Pregnenolone biosynthesis"/>
</dbReference>
<dbReference type="InterPro" id="IPR018298">
    <property type="entry name" value="Adrenodoxin_Fe-S_BS"/>
</dbReference>
<keyword evidence="12" id="KW-1207">Sterol metabolism</keyword>
<evidence type="ECO:0000256" key="10">
    <source>
        <dbReference type="ARBA" id="ARBA00023098"/>
    </source>
</evidence>
<evidence type="ECO:0000256" key="6">
    <source>
        <dbReference type="ARBA" id="ARBA00022723"/>
    </source>
</evidence>
<keyword evidence="6" id="KW-0479">Metal-binding</keyword>
<keyword evidence="11" id="KW-0496">Mitochondrion</keyword>
<dbReference type="FunCoup" id="A0A8I3RSH8">
    <property type="interactions" value="105"/>
</dbReference>
<dbReference type="FunFam" id="3.10.20.30:FF:000013">
    <property type="entry name" value="Adrenodoxin, mitochondrial"/>
    <property type="match status" value="1"/>
</dbReference>
<dbReference type="Pfam" id="PF00111">
    <property type="entry name" value="Fer2"/>
    <property type="match status" value="1"/>
</dbReference>
<keyword evidence="8" id="KW-0408">Iron</keyword>
<dbReference type="SUPFAM" id="SSF54292">
    <property type="entry name" value="2Fe-2S ferredoxin-like"/>
    <property type="match status" value="1"/>
</dbReference>
<keyword evidence="10" id="KW-0443">Lipid metabolism</keyword>
<keyword evidence="14" id="KW-0755">Steroidogenesis</keyword>
<keyword evidence="7" id="KW-0249">Electron transport</keyword>
<dbReference type="Gene3D" id="3.10.20.30">
    <property type="match status" value="1"/>
</dbReference>
<evidence type="ECO:0000256" key="13">
    <source>
        <dbReference type="ARBA" id="ARBA00023221"/>
    </source>
</evidence>
<proteinExistence type="inferred from homology"/>
<reference evidence="20" key="2">
    <citation type="submission" date="2025-08" db="UniProtKB">
        <authorList>
            <consortium name="Ensembl"/>
        </authorList>
    </citation>
    <scope>IDENTIFICATION</scope>
    <source>
        <strain evidence="20">Boxer</strain>
    </source>
</reference>
<comment type="similarity">
    <text evidence="2">Belongs to the adrenodoxin/putidaredoxin family.</text>
</comment>
<dbReference type="AlphaFoldDB" id="A0A8I3RSH8"/>
<dbReference type="GO" id="GO:0046872">
    <property type="term" value="F:metal ion binding"/>
    <property type="evidence" value="ECO:0007669"/>
    <property type="project" value="UniProtKB-KW"/>
</dbReference>
<feature type="domain" description="2Fe-2S ferredoxin-type" evidence="19">
    <location>
        <begin position="62"/>
        <end position="166"/>
    </location>
</feature>
<evidence type="ECO:0000256" key="4">
    <source>
        <dbReference type="ARBA" id="ARBA00022548"/>
    </source>
</evidence>
<evidence type="ECO:0000313" key="21">
    <source>
        <dbReference type="Proteomes" id="UP000805418"/>
    </source>
</evidence>
<dbReference type="GO" id="GO:0005739">
    <property type="term" value="C:mitochondrion"/>
    <property type="evidence" value="ECO:0000318"/>
    <property type="project" value="GO_Central"/>
</dbReference>
<evidence type="ECO:0000259" key="19">
    <source>
        <dbReference type="PROSITE" id="PS51085"/>
    </source>
</evidence>
<keyword evidence="21" id="KW-1185">Reference proteome</keyword>
<dbReference type="Ensembl" id="ENSCAFT00845005122.1">
    <property type="protein sequence ID" value="ENSCAFP00845004075.1"/>
    <property type="gene ID" value="ENSCAFG00845002886.1"/>
</dbReference>
<dbReference type="Reactome" id="R-CFA-2395516">
    <property type="pathway name" value="Electron transport from NADPH to Ferredoxin"/>
</dbReference>
<protein>
    <recommendedName>
        <fullName evidence="18">Adrenal ferredoxin</fullName>
    </recommendedName>
    <alternativeName>
        <fullName evidence="17">Ferredoxin-1</fullName>
    </alternativeName>
</protein>
<evidence type="ECO:0000256" key="7">
    <source>
        <dbReference type="ARBA" id="ARBA00022982"/>
    </source>
</evidence>
<dbReference type="GO" id="GO:0008203">
    <property type="term" value="P:cholesterol metabolic process"/>
    <property type="evidence" value="ECO:0007669"/>
    <property type="project" value="UniProtKB-KW"/>
</dbReference>
<comment type="subunit">
    <text evidence="16">Interacts with CYP11A1.</text>
</comment>
<name>A0A8I3RSH8_CANLF</name>
<reference evidence="20" key="1">
    <citation type="submission" date="2020-03" db="EMBL/GenBank/DDBJ databases">
        <title>Long-read based genome assembly of a Labrador retriever dog.</title>
        <authorList>
            <person name="Eory L."/>
            <person name="Zhang W."/>
            <person name="Schoenebeck J."/>
        </authorList>
    </citation>
    <scope>NUCLEOTIDE SEQUENCE [LARGE SCALE GENOMIC DNA]</scope>
    <source>
        <strain evidence="20">Labrador retriever</strain>
    </source>
</reference>
<dbReference type="GO" id="GO:0009055">
    <property type="term" value="F:electron transfer activity"/>
    <property type="evidence" value="ECO:0000318"/>
    <property type="project" value="GO_Central"/>
</dbReference>
<dbReference type="GO" id="GO:0005759">
    <property type="term" value="C:mitochondrial matrix"/>
    <property type="evidence" value="ECO:0007669"/>
    <property type="project" value="UniProtKB-SubCell"/>
</dbReference>
<evidence type="ECO:0000256" key="1">
    <source>
        <dbReference type="ARBA" id="ARBA00004305"/>
    </source>
</evidence>
<dbReference type="PROSITE" id="PS51085">
    <property type="entry name" value="2FE2S_FER_2"/>
    <property type="match status" value="1"/>
</dbReference>
<evidence type="ECO:0000256" key="12">
    <source>
        <dbReference type="ARBA" id="ARBA00023166"/>
    </source>
</evidence>
<dbReference type="PRINTS" id="PR00355">
    <property type="entry name" value="ADRENODOXIN"/>
</dbReference>
<dbReference type="GO" id="GO:0042446">
    <property type="term" value="P:hormone biosynthetic process"/>
    <property type="evidence" value="ECO:0007669"/>
    <property type="project" value="Ensembl"/>
</dbReference>
<dbReference type="InterPro" id="IPR001055">
    <property type="entry name" value="Adrenodoxin-like"/>
</dbReference>
<dbReference type="InterPro" id="IPR036010">
    <property type="entry name" value="2Fe-2S_ferredoxin-like_sf"/>
</dbReference>
<dbReference type="Proteomes" id="UP000805418">
    <property type="component" value="Chromosome 5"/>
</dbReference>
<dbReference type="GO" id="GO:0022900">
    <property type="term" value="P:electron transport chain"/>
    <property type="evidence" value="ECO:0000318"/>
    <property type="project" value="GO_Central"/>
</dbReference>
<keyword evidence="3" id="KW-0813">Transport</keyword>
<evidence type="ECO:0000256" key="8">
    <source>
        <dbReference type="ARBA" id="ARBA00023004"/>
    </source>
</evidence>
<comment type="subcellular location">
    <subcellularLocation>
        <location evidence="1">Mitochondrion matrix</location>
    </subcellularLocation>
</comment>
<sequence>MFIFQIHDPLRCNKENLLILSECGSVAEPHVMQVSEQLSDLLLSCSRIEELEGESVGSEDKVTVHFVNRDGETLTAKGKVGDSLLDVVIENNLDIDGFGACEGTLACSTCHLIFEEHIFEKLEAITDEENDMLDLAYGLTDRSRLGCQVCLTKAMDNMTVRVPDVVADARQSVDVGKNS</sequence>
<dbReference type="GO" id="GO:0140647">
    <property type="term" value="P:P450-containing electron transport chain"/>
    <property type="evidence" value="ECO:0007669"/>
    <property type="project" value="InterPro"/>
</dbReference>
<organism evidence="20 21">
    <name type="scientific">Canis lupus familiaris</name>
    <name type="common">Dog</name>
    <name type="synonym">Canis familiaris</name>
    <dbReference type="NCBI Taxonomy" id="9615"/>
    <lineage>
        <taxon>Eukaryota</taxon>
        <taxon>Metazoa</taxon>
        <taxon>Chordata</taxon>
        <taxon>Craniata</taxon>
        <taxon>Vertebrata</taxon>
        <taxon>Euteleostomi</taxon>
        <taxon>Mammalia</taxon>
        <taxon>Eutheria</taxon>
        <taxon>Laurasiatheria</taxon>
        <taxon>Carnivora</taxon>
        <taxon>Caniformia</taxon>
        <taxon>Canidae</taxon>
        <taxon>Canis</taxon>
    </lineage>
</organism>
<dbReference type="Reactome" id="R-CFA-9857492">
    <property type="pathway name" value="Protein lipoylation"/>
</dbReference>
<evidence type="ECO:0000256" key="11">
    <source>
        <dbReference type="ARBA" id="ARBA00023128"/>
    </source>
</evidence>
<dbReference type="Reactome" id="R-CFA-211976">
    <property type="pathway name" value="Endogenous sterols"/>
</dbReference>
<dbReference type="Reactome" id="R-CFA-1362409">
    <property type="pathway name" value="Mitochondrial iron-sulfur cluster biogenesis"/>
</dbReference>
<dbReference type="PROSITE" id="PS00814">
    <property type="entry name" value="ADX"/>
    <property type="match status" value="1"/>
</dbReference>
<gene>
    <name evidence="20" type="primary">FDX1</name>
</gene>
<dbReference type="PANTHER" id="PTHR23426:SF26">
    <property type="entry name" value="ADRENODOXIN, MITOCHONDRIAL"/>
    <property type="match status" value="1"/>
</dbReference>
<reference evidence="20" key="3">
    <citation type="submission" date="2025-09" db="UniProtKB">
        <authorList>
            <consortium name="Ensembl"/>
        </authorList>
    </citation>
    <scope>IDENTIFICATION</scope>
    <source>
        <strain evidence="20">Boxer</strain>
    </source>
</reference>
<evidence type="ECO:0000256" key="2">
    <source>
        <dbReference type="ARBA" id="ARBA00010914"/>
    </source>
</evidence>
<evidence type="ECO:0000256" key="3">
    <source>
        <dbReference type="ARBA" id="ARBA00022448"/>
    </source>
</evidence>
<dbReference type="GO" id="GO:0006694">
    <property type="term" value="P:steroid biosynthetic process"/>
    <property type="evidence" value="ECO:0007669"/>
    <property type="project" value="UniProtKB-KW"/>
</dbReference>
<dbReference type="InterPro" id="IPR012675">
    <property type="entry name" value="Beta-grasp_dom_sf"/>
</dbReference>
<keyword evidence="4" id="KW-0153">Cholesterol metabolism</keyword>
<evidence type="ECO:0000256" key="9">
    <source>
        <dbReference type="ARBA" id="ARBA00023014"/>
    </source>
</evidence>
<dbReference type="GO" id="GO:0071320">
    <property type="term" value="P:cellular response to cAMP"/>
    <property type="evidence" value="ECO:0007669"/>
    <property type="project" value="Ensembl"/>
</dbReference>
<evidence type="ECO:0000256" key="16">
    <source>
        <dbReference type="ARBA" id="ARBA00038759"/>
    </source>
</evidence>
<keyword evidence="13" id="KW-0753">Steroid metabolism</keyword>
<dbReference type="GO" id="GO:0051537">
    <property type="term" value="F:2 iron, 2 sulfur cluster binding"/>
    <property type="evidence" value="ECO:0007669"/>
    <property type="project" value="UniProtKB-KW"/>
</dbReference>
<evidence type="ECO:0000256" key="15">
    <source>
        <dbReference type="ARBA" id="ARBA00034078"/>
    </source>
</evidence>
<dbReference type="GeneTree" id="ENSGT00940000156916"/>